<proteinExistence type="inferred from homology"/>
<gene>
    <name evidence="5" type="ORF">SERLADRAFT_415865</name>
</gene>
<accession>F8NWA2</accession>
<protein>
    <submittedName>
        <fullName evidence="5">Glycosyltransferase family 8 protein</fullName>
    </submittedName>
</protein>
<dbReference type="InterPro" id="IPR029044">
    <property type="entry name" value="Nucleotide-diphossugar_trans"/>
</dbReference>
<dbReference type="GO" id="GO:0016757">
    <property type="term" value="F:glycosyltransferase activity"/>
    <property type="evidence" value="ECO:0007669"/>
    <property type="project" value="UniProtKB-KW"/>
</dbReference>
<evidence type="ECO:0000256" key="1">
    <source>
        <dbReference type="ARBA" id="ARBA00006351"/>
    </source>
</evidence>
<reference evidence="5" key="1">
    <citation type="submission" date="2011-04" db="EMBL/GenBank/DDBJ databases">
        <title>Evolution of plant cell wall degrading machinery underlies the functional diversity of forest fungi.</title>
        <authorList>
            <consortium name="US DOE Joint Genome Institute (JGI-PGF)"/>
            <person name="Eastwood D.C."/>
            <person name="Floudas D."/>
            <person name="Binder M."/>
            <person name="Majcherczyk A."/>
            <person name="Schneider P."/>
            <person name="Aerts A."/>
            <person name="Asiegbu F.O."/>
            <person name="Baker S.E."/>
            <person name="Barry K."/>
            <person name="Bendiksby M."/>
            <person name="Blumentritt M."/>
            <person name="Coutinho P.M."/>
            <person name="Cullen D."/>
            <person name="Cullen D."/>
            <person name="Gathman A."/>
            <person name="Goodell B."/>
            <person name="Henrissat B."/>
            <person name="Ihrmark K."/>
            <person name="Kauserud H."/>
            <person name="Kohler A."/>
            <person name="LaButti K."/>
            <person name="Lapidus A."/>
            <person name="Lavin J.L."/>
            <person name="Lee Y.-H."/>
            <person name="Lindquist E."/>
            <person name="Lilly W."/>
            <person name="Lucas S."/>
            <person name="Morin E."/>
            <person name="Murat C."/>
            <person name="Oguiza J.A."/>
            <person name="Park J."/>
            <person name="Pisabarro A.G."/>
            <person name="Riley R."/>
            <person name="Rosling A."/>
            <person name="Salamov A."/>
            <person name="Schmidt O."/>
            <person name="Schmutz J."/>
            <person name="Skrede I."/>
            <person name="Stenlid J."/>
            <person name="Wiebenga A."/>
            <person name="Xie X."/>
            <person name="Kues U."/>
            <person name="Hibbett D.S."/>
            <person name="Hoffmeister D."/>
            <person name="Hogberg N."/>
            <person name="Martin F."/>
            <person name="Grigoriev I.V."/>
            <person name="Watkinson S.C."/>
        </authorList>
    </citation>
    <scope>NUCLEOTIDE SEQUENCE</scope>
    <source>
        <strain evidence="5">S7.9</strain>
    </source>
</reference>
<dbReference type="SUPFAM" id="SSF53335">
    <property type="entry name" value="S-adenosyl-L-methionine-dependent methyltransferases"/>
    <property type="match status" value="1"/>
</dbReference>
<dbReference type="RefSeq" id="XP_007319000.1">
    <property type="nucleotide sequence ID" value="XM_007318938.1"/>
</dbReference>
<dbReference type="SUPFAM" id="SSF53448">
    <property type="entry name" value="Nucleotide-diphospho-sugar transferases"/>
    <property type="match status" value="1"/>
</dbReference>
<organism>
    <name type="scientific">Serpula lacrymans var. lacrymans (strain S7.9)</name>
    <name type="common">Dry rot fungus</name>
    <dbReference type="NCBI Taxonomy" id="578457"/>
    <lineage>
        <taxon>Eukaryota</taxon>
        <taxon>Fungi</taxon>
        <taxon>Dikarya</taxon>
        <taxon>Basidiomycota</taxon>
        <taxon>Agaricomycotina</taxon>
        <taxon>Agaricomycetes</taxon>
        <taxon>Agaricomycetidae</taxon>
        <taxon>Boletales</taxon>
        <taxon>Coniophorineae</taxon>
        <taxon>Serpulaceae</taxon>
        <taxon>Serpula</taxon>
    </lineage>
</organism>
<keyword evidence="3 5" id="KW-0808">Transferase</keyword>
<name>F8NWA2_SERL9</name>
<dbReference type="InterPro" id="IPR029063">
    <property type="entry name" value="SAM-dependent_MTases_sf"/>
</dbReference>
<dbReference type="Proteomes" id="UP000008064">
    <property type="component" value="Unassembled WGS sequence"/>
</dbReference>
<dbReference type="EMBL" id="GL945434">
    <property type="protein sequence ID" value="EGO24981.1"/>
    <property type="molecule type" value="Genomic_DNA"/>
</dbReference>
<dbReference type="Gene3D" id="3.90.550.10">
    <property type="entry name" value="Spore Coat Polysaccharide Biosynthesis Protein SpsA, Chain A"/>
    <property type="match status" value="1"/>
</dbReference>
<keyword evidence="4" id="KW-0479">Metal-binding</keyword>
<dbReference type="InterPro" id="IPR050748">
    <property type="entry name" value="Glycosyltrans_8_dom-fam"/>
</dbReference>
<evidence type="ECO:0000256" key="4">
    <source>
        <dbReference type="ARBA" id="ARBA00022723"/>
    </source>
</evidence>
<evidence type="ECO:0000256" key="2">
    <source>
        <dbReference type="ARBA" id="ARBA00022676"/>
    </source>
</evidence>
<dbReference type="HOGENOM" id="CLU_038385_0_0_1"/>
<dbReference type="GO" id="GO:0046872">
    <property type="term" value="F:metal ion binding"/>
    <property type="evidence" value="ECO:0007669"/>
    <property type="project" value="UniProtKB-KW"/>
</dbReference>
<dbReference type="PANTHER" id="PTHR13778:SF47">
    <property type="entry name" value="LIPOPOLYSACCHARIDE 1,3-GALACTOSYLTRANSFERASE"/>
    <property type="match status" value="1"/>
</dbReference>
<dbReference type="Gene3D" id="3.40.50.150">
    <property type="entry name" value="Vaccinia Virus protein VP39"/>
    <property type="match status" value="1"/>
</dbReference>
<evidence type="ECO:0000256" key="3">
    <source>
        <dbReference type="ARBA" id="ARBA00022679"/>
    </source>
</evidence>
<evidence type="ECO:0000313" key="5">
    <source>
        <dbReference type="EMBL" id="EGO24981.1"/>
    </source>
</evidence>
<dbReference type="Pfam" id="PF01501">
    <property type="entry name" value="Glyco_transf_8"/>
    <property type="match status" value="1"/>
</dbReference>
<dbReference type="GeneID" id="18813415"/>
<comment type="similarity">
    <text evidence="1">Belongs to the glycosyltransferase 8 family.</text>
</comment>
<keyword evidence="2" id="KW-0328">Glycosyltransferase</keyword>
<dbReference type="CDD" id="cd04194">
    <property type="entry name" value="GT8_A4GalT_like"/>
    <property type="match status" value="1"/>
</dbReference>
<dbReference type="Pfam" id="PF13578">
    <property type="entry name" value="Methyltransf_24"/>
    <property type="match status" value="1"/>
</dbReference>
<dbReference type="KEGG" id="sla:SERLADRAFT_415865"/>
<dbReference type="PANTHER" id="PTHR13778">
    <property type="entry name" value="GLYCOSYLTRANSFERASE 8 DOMAIN-CONTAINING PROTEIN"/>
    <property type="match status" value="1"/>
</dbReference>
<dbReference type="OrthoDB" id="2014201at2759"/>
<dbReference type="AlphaFoldDB" id="F8NWA2"/>
<dbReference type="InterPro" id="IPR002495">
    <property type="entry name" value="Glyco_trans_8"/>
</dbReference>
<sequence>MSSSNEESSPDKYQFTPTQDWFSFNIDTWKSLFTLVDSPKPRVLEIGSWEGRSAVFLLSDLCVNGGEIVCIDHFDLMGTEAGKERYRKITHNLSLSGKPNRVFDEFSFPALMTILEEEMTSSNPGFDWIYVDGSHEADDTFLDGELAWRLARKGCIFIFDDYNWDREPKSSIHHPRRGIDAFLTLHDGEYERISTNPEQYQMILKKTSDMRIGFLVKEKAKLGLTEAFGYGINIALTVESSYAMPAAVTIRSAVERTQGRITIYVIDCGLSNEDKDKITASVPTRTDVTILFLQLHDNSLTADLGVVWAKIDMLKILPVERVLYLDSDTLIRSDLHELWNVDLENKSLAAAPDVGFPLGHDEITRGPYFNAGILLIDLAKVRMRLAELETTGRQMKNARFLDQDALNVHLTGDWTELGLNWNAQGLGTYADSPSAERTRLRLEEMKQPNIVHFSGPLHPELAAVLNPWVQPFTSKPWGYAGAPGHPFRNDWWTVLERTAWHGWKTSSEYREICEKKKNEAIRVAMDNFKNRVEMV</sequence>